<dbReference type="InterPro" id="IPR013130">
    <property type="entry name" value="Fe3_Rdtase_TM_dom"/>
</dbReference>
<dbReference type="OrthoDB" id="9792185at2"/>
<keyword evidence="8 13" id="KW-1133">Transmembrane helix</keyword>
<evidence type="ECO:0000256" key="4">
    <source>
        <dbReference type="ARBA" id="ARBA00022692"/>
    </source>
</evidence>
<dbReference type="Gene3D" id="3.40.50.80">
    <property type="entry name" value="Nucleotide-binding domain of ferredoxin-NADP reductase (FNR) module"/>
    <property type="match status" value="1"/>
</dbReference>
<evidence type="ECO:0000256" key="10">
    <source>
        <dbReference type="ARBA" id="ARBA00023004"/>
    </source>
</evidence>
<evidence type="ECO:0000256" key="12">
    <source>
        <dbReference type="ARBA" id="ARBA00023136"/>
    </source>
</evidence>
<evidence type="ECO:0000256" key="13">
    <source>
        <dbReference type="SAM" id="Phobius"/>
    </source>
</evidence>
<dbReference type="AlphaFoldDB" id="A0A1M6YWQ3"/>
<keyword evidence="3" id="KW-0285">Flavoprotein</keyword>
<dbReference type="STRING" id="735517.SAMN05444272_0059"/>
<evidence type="ECO:0000313" key="16">
    <source>
        <dbReference type="Proteomes" id="UP000186002"/>
    </source>
</evidence>
<organism evidence="15 16">
    <name type="scientific">Roseibium suaedae</name>
    <dbReference type="NCBI Taxonomy" id="735517"/>
    <lineage>
        <taxon>Bacteria</taxon>
        <taxon>Pseudomonadati</taxon>
        <taxon>Pseudomonadota</taxon>
        <taxon>Alphaproteobacteria</taxon>
        <taxon>Hyphomicrobiales</taxon>
        <taxon>Stappiaceae</taxon>
        <taxon>Roseibium</taxon>
    </lineage>
</organism>
<feature type="transmembrane region" description="Helical" evidence="13">
    <location>
        <begin position="66"/>
        <end position="85"/>
    </location>
</feature>
<dbReference type="GO" id="GO:0051537">
    <property type="term" value="F:2 iron, 2 sulfur cluster binding"/>
    <property type="evidence" value="ECO:0007669"/>
    <property type="project" value="UniProtKB-KW"/>
</dbReference>
<proteinExistence type="predicted"/>
<dbReference type="PANTHER" id="PTHR47354">
    <property type="entry name" value="NADH OXIDOREDUCTASE HCR"/>
    <property type="match status" value="1"/>
</dbReference>
<keyword evidence="9" id="KW-0560">Oxidoreductase</keyword>
<evidence type="ECO:0000256" key="11">
    <source>
        <dbReference type="ARBA" id="ARBA00023014"/>
    </source>
</evidence>
<name>A0A1M6YWQ3_9HYPH</name>
<comment type="subcellular location">
    <subcellularLocation>
        <location evidence="2">Membrane</location>
        <topology evidence="2">Multi-pass membrane protein</topology>
    </subcellularLocation>
</comment>
<keyword evidence="16" id="KW-1185">Reference proteome</keyword>
<keyword evidence="5" id="KW-0001">2Fe-2S</keyword>
<feature type="transmembrane region" description="Helical" evidence="13">
    <location>
        <begin position="25"/>
        <end position="45"/>
    </location>
</feature>
<keyword evidence="11" id="KW-0411">Iron-sulfur</keyword>
<dbReference type="Gene3D" id="2.40.30.10">
    <property type="entry name" value="Translation factors"/>
    <property type="match status" value="1"/>
</dbReference>
<dbReference type="InterPro" id="IPR017927">
    <property type="entry name" value="FAD-bd_FR_type"/>
</dbReference>
<gene>
    <name evidence="15" type="ORF">SAMN05444272_0059</name>
</gene>
<dbReference type="EMBL" id="FRBW01000001">
    <property type="protein sequence ID" value="SHL22627.1"/>
    <property type="molecule type" value="Genomic_DNA"/>
</dbReference>
<feature type="transmembrane region" description="Helical" evidence="13">
    <location>
        <begin position="161"/>
        <end position="182"/>
    </location>
</feature>
<keyword evidence="10" id="KW-0408">Iron</keyword>
<evidence type="ECO:0000256" key="5">
    <source>
        <dbReference type="ARBA" id="ARBA00022714"/>
    </source>
</evidence>
<keyword evidence="7" id="KW-0274">FAD</keyword>
<protein>
    <submittedName>
        <fullName evidence="15">Predicted ferric reductase</fullName>
    </submittedName>
</protein>
<dbReference type="SUPFAM" id="SSF52343">
    <property type="entry name" value="Ferredoxin reductase-like, C-terminal NADP-linked domain"/>
    <property type="match status" value="1"/>
</dbReference>
<comment type="cofactor">
    <cofactor evidence="1">
        <name>FAD</name>
        <dbReference type="ChEBI" id="CHEBI:57692"/>
    </cofactor>
</comment>
<dbReference type="GO" id="GO:0050660">
    <property type="term" value="F:flavin adenine dinucleotide binding"/>
    <property type="evidence" value="ECO:0007669"/>
    <property type="project" value="TreeGrafter"/>
</dbReference>
<dbReference type="PANTHER" id="PTHR47354:SF8">
    <property type="entry name" value="1,2-PHENYLACETYL-COA EPOXIDASE, SUBUNIT E"/>
    <property type="match status" value="1"/>
</dbReference>
<keyword evidence="4 13" id="KW-0812">Transmembrane</keyword>
<evidence type="ECO:0000256" key="6">
    <source>
        <dbReference type="ARBA" id="ARBA00022723"/>
    </source>
</evidence>
<feature type="transmembrane region" description="Helical" evidence="13">
    <location>
        <begin position="139"/>
        <end position="155"/>
    </location>
</feature>
<dbReference type="Pfam" id="PF01794">
    <property type="entry name" value="Ferric_reduct"/>
    <property type="match status" value="1"/>
</dbReference>
<dbReference type="PRINTS" id="PR00409">
    <property type="entry name" value="PHDIOXRDTASE"/>
</dbReference>
<evidence type="ECO:0000256" key="8">
    <source>
        <dbReference type="ARBA" id="ARBA00022989"/>
    </source>
</evidence>
<dbReference type="GO" id="GO:0016491">
    <property type="term" value="F:oxidoreductase activity"/>
    <property type="evidence" value="ECO:0007669"/>
    <property type="project" value="UniProtKB-KW"/>
</dbReference>
<evidence type="ECO:0000256" key="9">
    <source>
        <dbReference type="ARBA" id="ARBA00023002"/>
    </source>
</evidence>
<dbReference type="SUPFAM" id="SSF63380">
    <property type="entry name" value="Riboflavin synthase domain-like"/>
    <property type="match status" value="1"/>
</dbReference>
<dbReference type="Proteomes" id="UP000186002">
    <property type="component" value="Unassembled WGS sequence"/>
</dbReference>
<sequence length="413" mass="45280">MAAAVLVAFFLSVPAASHTGLATWASIAAASMSFVAMALNQFLATRPRYLEGLFGGLDRIYHTHRQLGIAALVLFLIHYIVTPNFKGLVLTSGLNEMAGTAGEIGFYGLVVLAGISLVKRLPKTRIEVPYNLWRQSHRFIGFFFILIAVHLNFIKRPFDGTALLAVYLNIFAAIGVISFIVTQIRPFIARKRYQVSDIIALPSATLVTARAVGRPIAARPGHFAFLKSDRSGLGEPHPFTIARHDPATSSISFAIKPLGDFTRRLRDTLQVGDILHLEGGYGRFEVHKGSQSQVWLAGGIGITPFLAQVETLRATPDKKVHLFHSVRSEVEAVQRDYLEGLSASLPNFTFTLHASKTNGRLGAAQLIEKSQVPPKGADFWFCGPEAMRLAIVKDLKLSGNAPGKVKFEKFEFR</sequence>
<evidence type="ECO:0000256" key="1">
    <source>
        <dbReference type="ARBA" id="ARBA00001974"/>
    </source>
</evidence>
<keyword evidence="6" id="KW-0479">Metal-binding</keyword>
<evidence type="ECO:0000256" key="2">
    <source>
        <dbReference type="ARBA" id="ARBA00004141"/>
    </source>
</evidence>
<dbReference type="InterPro" id="IPR001433">
    <property type="entry name" value="OxRdtase_FAD/NAD-bd"/>
</dbReference>
<reference evidence="15 16" key="1">
    <citation type="submission" date="2016-11" db="EMBL/GenBank/DDBJ databases">
        <authorList>
            <person name="Jaros S."/>
            <person name="Januszkiewicz K."/>
            <person name="Wedrychowicz H."/>
        </authorList>
    </citation>
    <scope>NUCLEOTIDE SEQUENCE [LARGE SCALE GENOMIC DNA]</scope>
    <source>
        <strain evidence="15 16">DSM 22153</strain>
    </source>
</reference>
<dbReference type="InterPro" id="IPR050415">
    <property type="entry name" value="MRET"/>
</dbReference>
<dbReference type="PROSITE" id="PS51384">
    <property type="entry name" value="FAD_FR"/>
    <property type="match status" value="1"/>
</dbReference>
<dbReference type="InterPro" id="IPR039261">
    <property type="entry name" value="FNR_nucleotide-bd"/>
</dbReference>
<feature type="transmembrane region" description="Helical" evidence="13">
    <location>
        <begin position="97"/>
        <end position="118"/>
    </location>
</feature>
<evidence type="ECO:0000259" key="14">
    <source>
        <dbReference type="PROSITE" id="PS51384"/>
    </source>
</evidence>
<accession>A0A1M6YWQ3</accession>
<dbReference type="GO" id="GO:0016020">
    <property type="term" value="C:membrane"/>
    <property type="evidence" value="ECO:0007669"/>
    <property type="project" value="UniProtKB-SubCell"/>
</dbReference>
<evidence type="ECO:0000256" key="7">
    <source>
        <dbReference type="ARBA" id="ARBA00022827"/>
    </source>
</evidence>
<dbReference type="InterPro" id="IPR017938">
    <property type="entry name" value="Riboflavin_synthase-like_b-brl"/>
</dbReference>
<feature type="domain" description="FAD-binding FR-type" evidence="14">
    <location>
        <begin position="182"/>
        <end position="287"/>
    </location>
</feature>
<dbReference type="CDD" id="cd06198">
    <property type="entry name" value="FNR_like_3"/>
    <property type="match status" value="1"/>
</dbReference>
<evidence type="ECO:0000313" key="15">
    <source>
        <dbReference type="EMBL" id="SHL22627.1"/>
    </source>
</evidence>
<evidence type="ECO:0000256" key="3">
    <source>
        <dbReference type="ARBA" id="ARBA00022630"/>
    </source>
</evidence>
<dbReference type="Pfam" id="PF00175">
    <property type="entry name" value="NAD_binding_1"/>
    <property type="match status" value="1"/>
</dbReference>
<keyword evidence="12 13" id="KW-0472">Membrane</keyword>
<dbReference type="GO" id="GO:0046872">
    <property type="term" value="F:metal ion binding"/>
    <property type="evidence" value="ECO:0007669"/>
    <property type="project" value="UniProtKB-KW"/>
</dbReference>